<protein>
    <submittedName>
        <fullName evidence="1">Uncharacterized protein</fullName>
    </submittedName>
</protein>
<proteinExistence type="predicted"/>
<dbReference type="Proteomes" id="UP000324800">
    <property type="component" value="Unassembled WGS sequence"/>
</dbReference>
<comment type="caution">
    <text evidence="1">The sequence shown here is derived from an EMBL/GenBank/DDBJ whole genome shotgun (WGS) entry which is preliminary data.</text>
</comment>
<evidence type="ECO:0000313" key="2">
    <source>
        <dbReference type="Proteomes" id="UP000324800"/>
    </source>
</evidence>
<evidence type="ECO:0000313" key="1">
    <source>
        <dbReference type="EMBL" id="KAA6378703.1"/>
    </source>
</evidence>
<feature type="non-terminal residue" evidence="1">
    <location>
        <position position="151"/>
    </location>
</feature>
<sequence length="151" mass="17351">MEKDEDISNVEFDPKIFESALFDIMDPVELWLLSGDLKGSDDSSPTTVIRMVKDIFNQGLIDKPPGNVLVEAVQYSPPLMSKVWNNSGYKKVENKNSALLSKAQEQQLLQKFLYTIDNIGFITAQEIRYWTEKISGKPVGHNWHVYFIMRH</sequence>
<name>A0A5J4V890_9EUKA</name>
<dbReference type="AlphaFoldDB" id="A0A5J4V890"/>
<reference evidence="1 2" key="1">
    <citation type="submission" date="2019-03" db="EMBL/GenBank/DDBJ databases">
        <title>Single cell metagenomics reveals metabolic interactions within the superorganism composed of flagellate Streblomastix strix and complex community of Bacteroidetes bacteria on its surface.</title>
        <authorList>
            <person name="Treitli S.C."/>
            <person name="Kolisko M."/>
            <person name="Husnik F."/>
            <person name="Keeling P."/>
            <person name="Hampl V."/>
        </authorList>
    </citation>
    <scope>NUCLEOTIDE SEQUENCE [LARGE SCALE GENOMIC DNA]</scope>
    <source>
        <strain evidence="1">ST1C</strain>
    </source>
</reference>
<dbReference type="EMBL" id="SNRW01008975">
    <property type="protein sequence ID" value="KAA6378703.1"/>
    <property type="molecule type" value="Genomic_DNA"/>
</dbReference>
<organism evidence="1 2">
    <name type="scientific">Streblomastix strix</name>
    <dbReference type="NCBI Taxonomy" id="222440"/>
    <lineage>
        <taxon>Eukaryota</taxon>
        <taxon>Metamonada</taxon>
        <taxon>Preaxostyla</taxon>
        <taxon>Oxymonadida</taxon>
        <taxon>Streblomastigidae</taxon>
        <taxon>Streblomastix</taxon>
    </lineage>
</organism>
<accession>A0A5J4V890</accession>
<gene>
    <name evidence="1" type="ORF">EZS28_025772</name>
</gene>